<gene>
    <name evidence="5" type="ORF">DLJ48_04155</name>
    <name evidence="4" type="ORF">EVC35_03980</name>
</gene>
<feature type="domain" description="HTH cro/C1-type" evidence="3">
    <location>
        <begin position="41"/>
        <end position="97"/>
    </location>
</feature>
<name>A0AAJ1RAS6_9LACO</name>
<dbReference type="EMBL" id="CP029684">
    <property type="protein sequence ID" value="QAS69769.1"/>
    <property type="molecule type" value="Genomic_DNA"/>
</dbReference>
<evidence type="ECO:0000313" key="5">
    <source>
        <dbReference type="EMBL" id="QAS69769.1"/>
    </source>
</evidence>
<dbReference type="AlphaFoldDB" id="A0AAJ1RAS6"/>
<dbReference type="InterPro" id="IPR010982">
    <property type="entry name" value="Lambda_DNA-bd_dom_sf"/>
</dbReference>
<protein>
    <submittedName>
        <fullName evidence="5">Helix-turn-helix transcriptional regulator</fullName>
    </submittedName>
    <submittedName>
        <fullName evidence="4">XRE family transcriptional regulator</fullName>
    </submittedName>
</protein>
<reference evidence="5" key="3">
    <citation type="submission" date="2020-01" db="EMBL/GenBank/DDBJ databases">
        <authorList>
            <person name="Cousin F.J."/>
            <person name="Le Guellec R."/>
            <person name="Cretenet M."/>
        </authorList>
    </citation>
    <scope>NUCLEOTIDE SEQUENCE</scope>
    <source>
        <strain evidence="5">UCMA 15228</strain>
    </source>
</reference>
<dbReference type="Gene3D" id="1.10.260.40">
    <property type="entry name" value="lambda repressor-like DNA-binding domains"/>
    <property type="match status" value="1"/>
</dbReference>
<dbReference type="InterPro" id="IPR001387">
    <property type="entry name" value="Cro/C1-type_HTH"/>
</dbReference>
<evidence type="ECO:0000256" key="1">
    <source>
        <dbReference type="ARBA" id="ARBA00023125"/>
    </source>
</evidence>
<dbReference type="SMART" id="SM00530">
    <property type="entry name" value="HTH_XRE"/>
    <property type="match status" value="1"/>
</dbReference>
<dbReference type="GO" id="GO:0003677">
    <property type="term" value="F:DNA binding"/>
    <property type="evidence" value="ECO:0007669"/>
    <property type="project" value="UniProtKB-KW"/>
</dbReference>
<dbReference type="EMBL" id="SDWY01000002">
    <property type="protein sequence ID" value="MDN6900163.1"/>
    <property type="molecule type" value="Genomic_DNA"/>
</dbReference>
<dbReference type="Proteomes" id="UP001167919">
    <property type="component" value="Unassembled WGS sequence"/>
</dbReference>
<keyword evidence="6" id="KW-1185">Reference proteome</keyword>
<dbReference type="SUPFAM" id="SSF47413">
    <property type="entry name" value="lambda repressor-like DNA-binding domains"/>
    <property type="match status" value="1"/>
</dbReference>
<keyword evidence="1" id="KW-0238">DNA-binding</keyword>
<accession>A0AAJ1RAS6</accession>
<sequence>MAEFNIVPENSVLSAMFTNRSTMDKIFFKKREYLMAKGQELKAQRQKNGLSQTQVARHLNVTRQTISSWERGRTLPDSNSLQKLSKLYHEEGTTEAVAPVAQIDNRQTDEGLLLLMCALVSLIIMPLGLIAAPILIKRNKASNRYYRLIYLISIVSLLTNLLILAAIIADRFNWGITSYH</sequence>
<dbReference type="RefSeq" id="WP_128686184.1">
    <property type="nucleotide sequence ID" value="NZ_CP029684.2"/>
</dbReference>
<dbReference type="Pfam" id="PF01381">
    <property type="entry name" value="HTH_3"/>
    <property type="match status" value="1"/>
</dbReference>
<dbReference type="Proteomes" id="UP000286907">
    <property type="component" value="Chromosome"/>
</dbReference>
<reference evidence="5 6" key="1">
    <citation type="journal article" date="2019" name="Syst. Appl. Microbiol.">
        <title>Oenococcus sicerae sp. nov., isolated from French cider.</title>
        <authorList>
            <person name="Cousin F.J."/>
            <person name="Le Guellec R."/>
            <person name="Chagnot C."/>
            <person name="Goux D."/>
            <person name="Dalmasso M."/>
            <person name="Laplace J.M."/>
            <person name="Cretenet M."/>
        </authorList>
    </citation>
    <scope>NUCLEOTIDE SEQUENCE [LARGE SCALE GENOMIC DNA]</scope>
    <source>
        <strain evidence="5 6">UCMA 15228</strain>
    </source>
</reference>
<reference evidence="4" key="2">
    <citation type="submission" date="2019-01" db="EMBL/GenBank/DDBJ databases">
        <title>Oenococcus sicerae UCMA17102.</title>
        <authorList>
            <person name="Cousin F.J."/>
            <person name="Le Guellec R."/>
            <person name="Cretenet M."/>
        </authorList>
    </citation>
    <scope>NUCLEOTIDE SEQUENCE</scope>
    <source>
        <strain evidence="4">UCMA17102</strain>
    </source>
</reference>
<feature type="transmembrane region" description="Helical" evidence="2">
    <location>
        <begin position="112"/>
        <end position="136"/>
    </location>
</feature>
<feature type="transmembrane region" description="Helical" evidence="2">
    <location>
        <begin position="148"/>
        <end position="169"/>
    </location>
</feature>
<dbReference type="PANTHER" id="PTHR46558:SF13">
    <property type="entry name" value="HTH-TYPE TRANSCRIPTIONAL REGULATOR IMMR"/>
    <property type="match status" value="1"/>
</dbReference>
<keyword evidence="2" id="KW-1133">Transmembrane helix</keyword>
<evidence type="ECO:0000313" key="7">
    <source>
        <dbReference type="Proteomes" id="UP001167919"/>
    </source>
</evidence>
<keyword evidence="2" id="KW-0812">Transmembrane</keyword>
<proteinExistence type="predicted"/>
<keyword evidence="2" id="KW-0472">Membrane</keyword>
<dbReference type="CDD" id="cd00093">
    <property type="entry name" value="HTH_XRE"/>
    <property type="match status" value="1"/>
</dbReference>
<dbReference type="PROSITE" id="PS50943">
    <property type="entry name" value="HTH_CROC1"/>
    <property type="match status" value="1"/>
</dbReference>
<evidence type="ECO:0000259" key="3">
    <source>
        <dbReference type="PROSITE" id="PS50943"/>
    </source>
</evidence>
<evidence type="ECO:0000313" key="6">
    <source>
        <dbReference type="Proteomes" id="UP000286907"/>
    </source>
</evidence>
<evidence type="ECO:0000313" key="4">
    <source>
        <dbReference type="EMBL" id="MDN6900163.1"/>
    </source>
</evidence>
<dbReference type="PANTHER" id="PTHR46558">
    <property type="entry name" value="TRACRIPTIONAL REGULATORY PROTEIN-RELATED-RELATED"/>
    <property type="match status" value="1"/>
</dbReference>
<organism evidence="4 7">
    <name type="scientific">Oenococcus sicerae</name>
    <dbReference type="NCBI Taxonomy" id="2203724"/>
    <lineage>
        <taxon>Bacteria</taxon>
        <taxon>Bacillati</taxon>
        <taxon>Bacillota</taxon>
        <taxon>Bacilli</taxon>
        <taxon>Lactobacillales</taxon>
        <taxon>Lactobacillaceae</taxon>
        <taxon>Oenococcus</taxon>
    </lineage>
</organism>
<evidence type="ECO:0000256" key="2">
    <source>
        <dbReference type="SAM" id="Phobius"/>
    </source>
</evidence>